<feature type="chain" id="PRO_5001758622" description="YHS domain-containing protein" evidence="1">
    <location>
        <begin position="19"/>
        <end position="144"/>
    </location>
</feature>
<keyword evidence="4" id="KW-1185">Reference proteome</keyword>
<proteinExistence type="predicted"/>
<feature type="signal peptide" evidence="1">
    <location>
        <begin position="1"/>
        <end position="18"/>
    </location>
</feature>
<reference evidence="3 4" key="1">
    <citation type="submission" date="2014-06" db="EMBL/GenBank/DDBJ databases">
        <title>Whole Genome Sequences of Three Symbiotic Endozoicomonas Bacteria.</title>
        <authorList>
            <person name="Neave M.J."/>
            <person name="Apprill A."/>
            <person name="Voolstra C.R."/>
        </authorList>
    </citation>
    <scope>NUCLEOTIDE SEQUENCE [LARGE SCALE GENOMIC DNA]</scope>
    <source>
        <strain evidence="3 4">DSM 22380</strain>
    </source>
</reference>
<comment type="caution">
    <text evidence="3">The sequence shown here is derived from an EMBL/GenBank/DDBJ whole genome shotgun (WGS) entry which is preliminary data.</text>
</comment>
<keyword evidence="1" id="KW-0732">Signal</keyword>
<name>A0A081K6H9_9GAMM</name>
<protein>
    <recommendedName>
        <fullName evidence="2">YHS domain-containing protein</fullName>
    </recommendedName>
</protein>
<dbReference type="InterPro" id="IPR007029">
    <property type="entry name" value="YHS_dom"/>
</dbReference>
<dbReference type="eggNOG" id="COG3350">
    <property type="taxonomic scope" value="Bacteria"/>
</dbReference>
<evidence type="ECO:0000259" key="2">
    <source>
        <dbReference type="Pfam" id="PF04945"/>
    </source>
</evidence>
<dbReference type="Proteomes" id="UP000027997">
    <property type="component" value="Unassembled WGS sequence"/>
</dbReference>
<evidence type="ECO:0000256" key="1">
    <source>
        <dbReference type="SAM" id="SignalP"/>
    </source>
</evidence>
<dbReference type="STRING" id="305900.GV64_02480"/>
<dbReference type="EMBL" id="JOJP01000001">
    <property type="protein sequence ID" value="KEI69755.1"/>
    <property type="molecule type" value="Genomic_DNA"/>
</dbReference>
<organism evidence="3 4">
    <name type="scientific">Endozoicomonas elysicola</name>
    <dbReference type="NCBI Taxonomy" id="305900"/>
    <lineage>
        <taxon>Bacteria</taxon>
        <taxon>Pseudomonadati</taxon>
        <taxon>Pseudomonadota</taxon>
        <taxon>Gammaproteobacteria</taxon>
        <taxon>Oceanospirillales</taxon>
        <taxon>Endozoicomonadaceae</taxon>
        <taxon>Endozoicomonas</taxon>
    </lineage>
</organism>
<gene>
    <name evidence="3" type="ORF">GV64_02480</name>
</gene>
<feature type="domain" description="YHS" evidence="2">
    <location>
        <begin position="38"/>
        <end position="83"/>
    </location>
</feature>
<dbReference type="AlphaFoldDB" id="A0A081K6H9"/>
<dbReference type="NCBIfam" id="NF041384">
    <property type="entry name" value="YHS_seleno_dom"/>
    <property type="match status" value="1"/>
</dbReference>
<sequence length="144" mass="16761">MLKSITLFLLVVSAPSFADKHIYTGWFSSKAVSGYDTVAYFTQEKPVKGSAKYKFEYLDVEWYFSSEKHLNLFKENPEKYMPQYGGYCAWAVAAKKQRAPGDPKYWKIVDNKLYLNYDSSVQETWLKDIPGFIKAADQHWPEMN</sequence>
<accession>A0A081K6H9</accession>
<evidence type="ECO:0000313" key="4">
    <source>
        <dbReference type="Proteomes" id="UP000027997"/>
    </source>
</evidence>
<dbReference type="Pfam" id="PF04945">
    <property type="entry name" value="YHS"/>
    <property type="match status" value="1"/>
</dbReference>
<evidence type="ECO:0000313" key="3">
    <source>
        <dbReference type="EMBL" id="KEI69755.1"/>
    </source>
</evidence>